<dbReference type="SUPFAM" id="SSF141130">
    <property type="entry name" value="Acetamidase/Formamidase-like"/>
    <property type="match status" value="1"/>
</dbReference>
<proteinExistence type="predicted"/>
<dbReference type="PANTHER" id="PTHR31891">
    <property type="entry name" value="FORMAMIDASE C869.04-RELATED"/>
    <property type="match status" value="1"/>
</dbReference>
<reference evidence="1" key="1">
    <citation type="submission" date="2018-05" db="EMBL/GenBank/DDBJ databases">
        <authorList>
            <person name="Lanie J.A."/>
            <person name="Ng W.-L."/>
            <person name="Kazmierczak K.M."/>
            <person name="Andrzejewski T.M."/>
            <person name="Davidsen T.M."/>
            <person name="Wayne K.J."/>
            <person name="Tettelin H."/>
            <person name="Glass J.I."/>
            <person name="Rusch D."/>
            <person name="Podicherti R."/>
            <person name="Tsui H.-C.T."/>
            <person name="Winkler M.E."/>
        </authorList>
    </citation>
    <scope>NUCLEOTIDE SEQUENCE</scope>
</reference>
<dbReference type="Gene3D" id="3.10.28.20">
    <property type="entry name" value="Acetamidase/Formamidase-like domains"/>
    <property type="match status" value="1"/>
</dbReference>
<gene>
    <name evidence="1" type="ORF">METZ01_LOCUS340598</name>
</gene>
<dbReference type="AlphaFoldDB" id="A0A382QQF5"/>
<dbReference type="Pfam" id="PF03069">
    <property type="entry name" value="FmdA_AmdA"/>
    <property type="match status" value="1"/>
</dbReference>
<dbReference type="EMBL" id="UINC01116183">
    <property type="protein sequence ID" value="SVC87744.1"/>
    <property type="molecule type" value="Genomic_DNA"/>
</dbReference>
<dbReference type="GO" id="GO:0016811">
    <property type="term" value="F:hydrolase activity, acting on carbon-nitrogen (but not peptide) bonds, in linear amides"/>
    <property type="evidence" value="ECO:0007669"/>
    <property type="project" value="InterPro"/>
</dbReference>
<accession>A0A382QQF5</accession>
<name>A0A382QQF5_9ZZZZ</name>
<organism evidence="1">
    <name type="scientific">marine metagenome</name>
    <dbReference type="NCBI Taxonomy" id="408172"/>
    <lineage>
        <taxon>unclassified sequences</taxon>
        <taxon>metagenomes</taxon>
        <taxon>ecological metagenomes</taxon>
    </lineage>
</organism>
<evidence type="ECO:0008006" key="2">
    <source>
        <dbReference type="Google" id="ProtNLM"/>
    </source>
</evidence>
<dbReference type="InterPro" id="IPR004304">
    <property type="entry name" value="FmdA_AmdA"/>
</dbReference>
<protein>
    <recommendedName>
        <fullName evidence="2">Acetamidase</fullName>
    </recommendedName>
</protein>
<dbReference type="PANTHER" id="PTHR31891:SF1">
    <property type="entry name" value="FORMAMIDASE C869.04-RELATED"/>
    <property type="match status" value="1"/>
</dbReference>
<evidence type="ECO:0000313" key="1">
    <source>
        <dbReference type="EMBL" id="SVC87744.1"/>
    </source>
</evidence>
<sequence>MAAPRRFIAATGMCIGDGVNQSEDGTLASRDALLNMIHLLMERGWSREQAYCICSVAVDLKVSEVVDVPNFVVTAFLPLGIFED</sequence>